<dbReference type="InterPro" id="IPR000182">
    <property type="entry name" value="GNAT_dom"/>
</dbReference>
<evidence type="ECO:0000313" key="5">
    <source>
        <dbReference type="Proteomes" id="UP000317940"/>
    </source>
</evidence>
<dbReference type="SUPFAM" id="SSF55729">
    <property type="entry name" value="Acyl-CoA N-acyltransferases (Nat)"/>
    <property type="match status" value="1"/>
</dbReference>
<protein>
    <submittedName>
        <fullName evidence="4">Putative acetyltransferase</fullName>
    </submittedName>
</protein>
<evidence type="ECO:0000256" key="1">
    <source>
        <dbReference type="ARBA" id="ARBA00022679"/>
    </source>
</evidence>
<dbReference type="PANTHER" id="PTHR43877">
    <property type="entry name" value="AMINOALKYLPHOSPHONATE N-ACETYLTRANSFERASE-RELATED-RELATED"/>
    <property type="match status" value="1"/>
</dbReference>
<dbReference type="EMBL" id="VIWT01000004">
    <property type="protein sequence ID" value="TWF82978.1"/>
    <property type="molecule type" value="Genomic_DNA"/>
</dbReference>
<dbReference type="Proteomes" id="UP000317940">
    <property type="component" value="Unassembled WGS sequence"/>
</dbReference>
<dbReference type="GO" id="GO:0016747">
    <property type="term" value="F:acyltransferase activity, transferring groups other than amino-acyl groups"/>
    <property type="evidence" value="ECO:0007669"/>
    <property type="project" value="InterPro"/>
</dbReference>
<keyword evidence="1 4" id="KW-0808">Transferase</keyword>
<dbReference type="InterPro" id="IPR050832">
    <property type="entry name" value="Bact_Acetyltransf"/>
</dbReference>
<dbReference type="Pfam" id="PF13527">
    <property type="entry name" value="Acetyltransf_9"/>
    <property type="match status" value="1"/>
</dbReference>
<dbReference type="AlphaFoldDB" id="A0A561T791"/>
<comment type="caution">
    <text evidence="4">The sequence shown here is derived from an EMBL/GenBank/DDBJ whole genome shotgun (WGS) entry which is preliminary data.</text>
</comment>
<accession>A0A561T791</accession>
<dbReference type="Gene3D" id="3.40.630.30">
    <property type="match status" value="1"/>
</dbReference>
<organism evidence="4 5">
    <name type="scientific">Kitasatospora viridis</name>
    <dbReference type="NCBI Taxonomy" id="281105"/>
    <lineage>
        <taxon>Bacteria</taxon>
        <taxon>Bacillati</taxon>
        <taxon>Actinomycetota</taxon>
        <taxon>Actinomycetes</taxon>
        <taxon>Kitasatosporales</taxon>
        <taxon>Streptomycetaceae</taxon>
        <taxon>Kitasatospora</taxon>
    </lineage>
</organism>
<dbReference type="PANTHER" id="PTHR43877:SF1">
    <property type="entry name" value="ACETYLTRANSFERASE"/>
    <property type="match status" value="1"/>
</dbReference>
<evidence type="ECO:0000259" key="3">
    <source>
        <dbReference type="PROSITE" id="PS51186"/>
    </source>
</evidence>
<gene>
    <name evidence="4" type="ORF">FHX73_14461</name>
</gene>
<evidence type="ECO:0000313" key="4">
    <source>
        <dbReference type="EMBL" id="TWF82978.1"/>
    </source>
</evidence>
<keyword evidence="2" id="KW-0012">Acyltransferase</keyword>
<dbReference type="InterPro" id="IPR016181">
    <property type="entry name" value="Acyl_CoA_acyltransferase"/>
</dbReference>
<evidence type="ECO:0000256" key="2">
    <source>
        <dbReference type="ARBA" id="ARBA00023315"/>
    </source>
</evidence>
<proteinExistence type="predicted"/>
<dbReference type="CDD" id="cd04301">
    <property type="entry name" value="NAT_SF"/>
    <property type="match status" value="1"/>
</dbReference>
<reference evidence="4 5" key="1">
    <citation type="submission" date="2019-06" db="EMBL/GenBank/DDBJ databases">
        <title>Sequencing the genomes of 1000 actinobacteria strains.</title>
        <authorList>
            <person name="Klenk H.-P."/>
        </authorList>
    </citation>
    <scope>NUCLEOTIDE SEQUENCE [LARGE SCALE GENOMIC DNA]</scope>
    <source>
        <strain evidence="4 5">DSM 44826</strain>
    </source>
</reference>
<feature type="domain" description="N-acetyltransferase" evidence="3">
    <location>
        <begin position="28"/>
        <end position="182"/>
    </location>
</feature>
<name>A0A561T791_9ACTN</name>
<sequence>MPSGCRPPKSARGPLARLRTVPGMTSSYRIRPEQPGDHAAVHDLHVLAFGDPDRVPGLVAALRTAPAAFAPLSLVATDADRSVVGHVMLSAGRLDAQRRLVDVATLSPLGVHPEHQRRGVGTELVAAALAAAERQGLPLVFLEGSPPYYGARGFERASAHGFRAPSLRIPDPAFQVARLSAHEEWMTGGYVYSEAFWAHDCVGLRDPERFARIAALG</sequence>
<keyword evidence="5" id="KW-1185">Reference proteome</keyword>
<dbReference type="PROSITE" id="PS51186">
    <property type="entry name" value="GNAT"/>
    <property type="match status" value="1"/>
</dbReference>